<gene>
    <name evidence="1" type="ORF">JOF56_009117</name>
</gene>
<name>A0ABS4TWE2_9PSEU</name>
<sequence length="39" mass="4078">MKIRRRFVLALVAVFIAAVAVTITSGTASATDGTIIVED</sequence>
<accession>A0ABS4TWE2</accession>
<protein>
    <submittedName>
        <fullName evidence="1">Uncharacterized protein</fullName>
    </submittedName>
</protein>
<evidence type="ECO:0000313" key="1">
    <source>
        <dbReference type="EMBL" id="MBP2328732.1"/>
    </source>
</evidence>
<keyword evidence="2" id="KW-1185">Reference proteome</keyword>
<organism evidence="1 2">
    <name type="scientific">Kibdelosporangium banguiense</name>
    <dbReference type="NCBI Taxonomy" id="1365924"/>
    <lineage>
        <taxon>Bacteria</taxon>
        <taxon>Bacillati</taxon>
        <taxon>Actinomycetota</taxon>
        <taxon>Actinomycetes</taxon>
        <taxon>Pseudonocardiales</taxon>
        <taxon>Pseudonocardiaceae</taxon>
        <taxon>Kibdelosporangium</taxon>
    </lineage>
</organism>
<proteinExistence type="predicted"/>
<dbReference type="EMBL" id="JAGINW010000001">
    <property type="protein sequence ID" value="MBP2328732.1"/>
    <property type="molecule type" value="Genomic_DNA"/>
</dbReference>
<evidence type="ECO:0000313" key="2">
    <source>
        <dbReference type="Proteomes" id="UP001519332"/>
    </source>
</evidence>
<dbReference type="Proteomes" id="UP001519332">
    <property type="component" value="Unassembled WGS sequence"/>
</dbReference>
<comment type="caution">
    <text evidence="1">The sequence shown here is derived from an EMBL/GenBank/DDBJ whole genome shotgun (WGS) entry which is preliminary data.</text>
</comment>
<reference evidence="1 2" key="1">
    <citation type="submission" date="2021-03" db="EMBL/GenBank/DDBJ databases">
        <title>Sequencing the genomes of 1000 actinobacteria strains.</title>
        <authorList>
            <person name="Klenk H.-P."/>
        </authorList>
    </citation>
    <scope>NUCLEOTIDE SEQUENCE [LARGE SCALE GENOMIC DNA]</scope>
    <source>
        <strain evidence="1 2">DSM 46670</strain>
    </source>
</reference>